<dbReference type="Gene3D" id="3.30.450.20">
    <property type="entry name" value="PAS domain"/>
    <property type="match status" value="1"/>
</dbReference>
<dbReference type="Pfam" id="PF08447">
    <property type="entry name" value="PAS_3"/>
    <property type="match status" value="1"/>
</dbReference>
<dbReference type="Proteomes" id="UP000036027">
    <property type="component" value="Unassembled WGS sequence"/>
</dbReference>
<evidence type="ECO:0000259" key="1">
    <source>
        <dbReference type="PROSITE" id="PS50112"/>
    </source>
</evidence>
<protein>
    <submittedName>
        <fullName evidence="2">Diguanylate cyclase</fullName>
    </submittedName>
</protein>
<evidence type="ECO:0000313" key="3">
    <source>
        <dbReference type="Proteomes" id="UP000036027"/>
    </source>
</evidence>
<dbReference type="NCBIfam" id="TIGR00229">
    <property type="entry name" value="sensory_box"/>
    <property type="match status" value="1"/>
</dbReference>
<gene>
    <name evidence="2" type="ORF">PL75_09790</name>
</gene>
<dbReference type="PROSITE" id="PS50112">
    <property type="entry name" value="PAS"/>
    <property type="match status" value="1"/>
</dbReference>
<feature type="domain" description="PAS" evidence="1">
    <location>
        <begin position="55"/>
        <end position="90"/>
    </location>
</feature>
<dbReference type="EMBL" id="JTDO01000019">
    <property type="protein sequence ID" value="KLT72160.1"/>
    <property type="molecule type" value="Genomic_DNA"/>
</dbReference>
<organism evidence="2 3">
    <name type="scientific">Neisseria arctica</name>
    <dbReference type="NCBI Taxonomy" id="1470200"/>
    <lineage>
        <taxon>Bacteria</taxon>
        <taxon>Pseudomonadati</taxon>
        <taxon>Pseudomonadota</taxon>
        <taxon>Betaproteobacteria</taxon>
        <taxon>Neisseriales</taxon>
        <taxon>Neisseriaceae</taxon>
        <taxon>Neisseria</taxon>
    </lineage>
</organism>
<accession>A0A0J0YPW4</accession>
<dbReference type="InterPro" id="IPR000014">
    <property type="entry name" value="PAS"/>
</dbReference>
<dbReference type="STRING" id="1470200.PL75_09790"/>
<comment type="caution">
    <text evidence="2">The sequence shown here is derived from an EMBL/GenBank/DDBJ whole genome shotgun (WGS) entry which is preliminary data.</text>
</comment>
<evidence type="ECO:0000313" key="2">
    <source>
        <dbReference type="EMBL" id="KLT72160.1"/>
    </source>
</evidence>
<dbReference type="CDD" id="cd00130">
    <property type="entry name" value="PAS"/>
    <property type="match status" value="1"/>
</dbReference>
<keyword evidence="3" id="KW-1185">Reference proteome</keyword>
<reference evidence="2 3" key="1">
    <citation type="submission" date="2014-11" db="EMBL/GenBank/DDBJ databases">
        <title>Genome of a novel goose pathogen.</title>
        <authorList>
            <person name="Hansen C.M."/>
            <person name="Hueffer K."/>
            <person name="Choi S.C."/>
        </authorList>
    </citation>
    <scope>NUCLEOTIDE SEQUENCE [LARGE SCALE GENOMIC DNA]</scope>
    <source>
        <strain evidence="2 3">KH1503</strain>
    </source>
</reference>
<sequence length="171" mass="19429">MVSIHDEKLKVPYPGGSEVVEHIQQYHDDPGERIIYTTDKEHMFPEGALIVSRTDSNGIITHANDVFVEISGWSREELIGAPHSILRHPDMPQAAFADLWATIRRGEPWVGYVKNLCKDGGFYWVYASVLPNIRKGKLLGYSSIRRKPCRDKIRELEPVYAAMLAEEKSHA</sequence>
<dbReference type="PATRIC" id="fig|1470200.3.peg.974"/>
<proteinExistence type="predicted"/>
<dbReference type="OrthoDB" id="9806477at2"/>
<dbReference type="InterPro" id="IPR013655">
    <property type="entry name" value="PAS_fold_3"/>
</dbReference>
<name>A0A0J0YPW4_9NEIS</name>
<dbReference type="SUPFAM" id="SSF55785">
    <property type="entry name" value="PYP-like sensor domain (PAS domain)"/>
    <property type="match status" value="1"/>
</dbReference>
<dbReference type="AlphaFoldDB" id="A0A0J0YPW4"/>
<dbReference type="SMART" id="SM00091">
    <property type="entry name" value="PAS"/>
    <property type="match status" value="1"/>
</dbReference>
<dbReference type="InterPro" id="IPR035965">
    <property type="entry name" value="PAS-like_dom_sf"/>
</dbReference>